<evidence type="ECO:0000256" key="1">
    <source>
        <dbReference type="SAM" id="Coils"/>
    </source>
</evidence>
<dbReference type="Proteomes" id="UP001515480">
    <property type="component" value="Unassembled WGS sequence"/>
</dbReference>
<evidence type="ECO:0000313" key="2">
    <source>
        <dbReference type="EMBL" id="KAL1525598.1"/>
    </source>
</evidence>
<feature type="coiled-coil region" evidence="1">
    <location>
        <begin position="58"/>
        <end position="85"/>
    </location>
</feature>
<dbReference type="AlphaFoldDB" id="A0AB34JX56"/>
<reference evidence="2 3" key="1">
    <citation type="journal article" date="2024" name="Science">
        <title>Giant polyketide synthase enzymes in the biosynthesis of giant marine polyether toxins.</title>
        <authorList>
            <person name="Fallon T.R."/>
            <person name="Shende V.V."/>
            <person name="Wierzbicki I.H."/>
            <person name="Pendleton A.L."/>
            <person name="Watervoot N.F."/>
            <person name="Auber R.P."/>
            <person name="Gonzalez D.J."/>
            <person name="Wisecaver J.H."/>
            <person name="Moore B.S."/>
        </authorList>
    </citation>
    <scope>NUCLEOTIDE SEQUENCE [LARGE SCALE GENOMIC DNA]</scope>
    <source>
        <strain evidence="2 3">12B1</strain>
    </source>
</reference>
<evidence type="ECO:0000313" key="3">
    <source>
        <dbReference type="Proteomes" id="UP001515480"/>
    </source>
</evidence>
<proteinExistence type="predicted"/>
<dbReference type="EMBL" id="JBGBPQ010000004">
    <property type="protein sequence ID" value="KAL1525598.1"/>
    <property type="molecule type" value="Genomic_DNA"/>
</dbReference>
<gene>
    <name evidence="2" type="ORF">AB1Y20_020452</name>
</gene>
<accession>A0AB34JX56</accession>
<protein>
    <submittedName>
        <fullName evidence="2">Uncharacterized protein</fullName>
    </submittedName>
</protein>
<keyword evidence="1" id="KW-0175">Coiled coil</keyword>
<keyword evidence="3" id="KW-1185">Reference proteome</keyword>
<name>A0AB34JX56_PRYPA</name>
<comment type="caution">
    <text evidence="2">The sequence shown here is derived from an EMBL/GenBank/DDBJ whole genome shotgun (WGS) entry which is preliminary data.</text>
</comment>
<organism evidence="2 3">
    <name type="scientific">Prymnesium parvum</name>
    <name type="common">Toxic golden alga</name>
    <dbReference type="NCBI Taxonomy" id="97485"/>
    <lineage>
        <taxon>Eukaryota</taxon>
        <taxon>Haptista</taxon>
        <taxon>Haptophyta</taxon>
        <taxon>Prymnesiophyceae</taxon>
        <taxon>Prymnesiales</taxon>
        <taxon>Prymnesiaceae</taxon>
        <taxon>Prymnesium</taxon>
    </lineage>
</organism>
<sequence length="181" mass="20506">MVEHELQQAKLRVRHLQSAISIEEGKLVHAAIEAMHTMTPKLTTEELRSARGAEAVALKKLGSQIKQARERLEESRHKLREMLSDERTVLALAVEQGVKEYYSDSHKVRNAIRENQLELEGATLPGSAVSRLREEEKRLKLAVEQVSQGVKAVKQRRDRSCDRQQLLCNALRTEEGRAHGS</sequence>